<dbReference type="PANTHER" id="PTHR33713:SF6">
    <property type="entry name" value="ANTITOXIN YEFM"/>
    <property type="match status" value="1"/>
</dbReference>
<evidence type="ECO:0000256" key="1">
    <source>
        <dbReference type="ARBA" id="ARBA00009981"/>
    </source>
</evidence>
<evidence type="ECO:0000256" key="2">
    <source>
        <dbReference type="RuleBase" id="RU362080"/>
    </source>
</evidence>
<dbReference type="EMBL" id="BJZT01000007">
    <property type="protein sequence ID" value="GEO98479.1"/>
    <property type="molecule type" value="Genomic_DNA"/>
</dbReference>
<dbReference type="SUPFAM" id="SSF143120">
    <property type="entry name" value="YefM-like"/>
    <property type="match status" value="1"/>
</dbReference>
<keyword evidence="4" id="KW-1185">Reference proteome</keyword>
<dbReference type="Proteomes" id="UP000321258">
    <property type="component" value="Unassembled WGS sequence"/>
</dbReference>
<evidence type="ECO:0000313" key="4">
    <source>
        <dbReference type="Proteomes" id="UP000321258"/>
    </source>
</evidence>
<comment type="function">
    <text evidence="2">Antitoxin component of a type II toxin-antitoxin (TA) system.</text>
</comment>
<dbReference type="AlphaFoldDB" id="A0A512IL95"/>
<dbReference type="RefSeq" id="WP_147077072.1">
    <property type="nucleotide sequence ID" value="NZ_BPQN01000010.1"/>
</dbReference>
<gene>
    <name evidence="3" type="ORF">MHA02_08670</name>
</gene>
<dbReference type="InterPro" id="IPR006442">
    <property type="entry name" value="Antitoxin_Phd/YefM"/>
</dbReference>
<dbReference type="Pfam" id="PF02604">
    <property type="entry name" value="PhdYeFM_antitox"/>
    <property type="match status" value="1"/>
</dbReference>
<dbReference type="OrthoDB" id="9802003at2"/>
<accession>A0A512IL95</accession>
<dbReference type="Gene3D" id="3.40.1620.10">
    <property type="entry name" value="YefM-like domain"/>
    <property type="match status" value="1"/>
</dbReference>
<reference evidence="3 4" key="1">
    <citation type="submission" date="2019-07" db="EMBL/GenBank/DDBJ databases">
        <title>Whole genome shotgun sequence of Methylobacterium haplocladii NBRC 107714.</title>
        <authorList>
            <person name="Hosoyama A."/>
            <person name="Uohara A."/>
            <person name="Ohji S."/>
            <person name="Ichikawa N."/>
        </authorList>
    </citation>
    <scope>NUCLEOTIDE SEQUENCE [LARGE SCALE GENOMIC DNA]</scope>
    <source>
        <strain evidence="3 4">NBRC 107714</strain>
    </source>
</reference>
<dbReference type="Gene3D" id="1.10.1220.170">
    <property type="match status" value="1"/>
</dbReference>
<dbReference type="NCBIfam" id="TIGR01552">
    <property type="entry name" value="phd_fam"/>
    <property type="match status" value="1"/>
</dbReference>
<dbReference type="InterPro" id="IPR036165">
    <property type="entry name" value="YefM-like_sf"/>
</dbReference>
<organism evidence="3 4">
    <name type="scientific">Methylobacterium haplocladii</name>
    <dbReference type="NCBI Taxonomy" id="1176176"/>
    <lineage>
        <taxon>Bacteria</taxon>
        <taxon>Pseudomonadati</taxon>
        <taxon>Pseudomonadota</taxon>
        <taxon>Alphaproteobacteria</taxon>
        <taxon>Hyphomicrobiales</taxon>
        <taxon>Methylobacteriaceae</taxon>
        <taxon>Methylobacterium</taxon>
    </lineage>
</organism>
<comment type="similarity">
    <text evidence="1 2">Belongs to the phD/YefM antitoxin family.</text>
</comment>
<proteinExistence type="inferred from homology"/>
<dbReference type="InterPro" id="IPR051405">
    <property type="entry name" value="phD/YefM_antitoxin"/>
</dbReference>
<dbReference type="PANTHER" id="PTHR33713">
    <property type="entry name" value="ANTITOXIN YAFN-RELATED"/>
    <property type="match status" value="1"/>
</dbReference>
<sequence>MAHVGFTELRKNLATHLDRVESDRTELVVTRQNHEDMVILPLAELEGLRETMHLMSSPVNAERLLRSIAELDAGRGTEHDLIEP</sequence>
<name>A0A512IL95_9HYPH</name>
<protein>
    <recommendedName>
        <fullName evidence="2">Antitoxin</fullName>
    </recommendedName>
</protein>
<evidence type="ECO:0000313" key="3">
    <source>
        <dbReference type="EMBL" id="GEO98479.1"/>
    </source>
</evidence>
<comment type="caution">
    <text evidence="3">The sequence shown here is derived from an EMBL/GenBank/DDBJ whole genome shotgun (WGS) entry which is preliminary data.</text>
</comment>